<accession>A0A6J8E7Y4</accession>
<feature type="region of interest" description="Disordered" evidence="1">
    <location>
        <begin position="20"/>
        <end position="100"/>
    </location>
</feature>
<dbReference type="Proteomes" id="UP000507470">
    <property type="component" value="Unassembled WGS sequence"/>
</dbReference>
<proteinExistence type="predicted"/>
<dbReference type="OrthoDB" id="10036512at2759"/>
<dbReference type="EMBL" id="CACVKT020008612">
    <property type="protein sequence ID" value="CAC5416226.1"/>
    <property type="molecule type" value="Genomic_DNA"/>
</dbReference>
<sequence>MSNFNLKRWRKVRAEARALALGTSSEDEENASVISSQEKNSSGNERGEHACNSEEANEPCTDESTTETDSSDESDFGFVEEVDTSDSEQDIGHVSDTEEPSLSLKEKIVDWSTKNNLTRSCLDELLVVLKSEGLQVPKDARTLLQTPKTVSSEENVVDSIFIME</sequence>
<organism evidence="2 3">
    <name type="scientific">Mytilus coruscus</name>
    <name type="common">Sea mussel</name>
    <dbReference type="NCBI Taxonomy" id="42192"/>
    <lineage>
        <taxon>Eukaryota</taxon>
        <taxon>Metazoa</taxon>
        <taxon>Spiralia</taxon>
        <taxon>Lophotrochozoa</taxon>
        <taxon>Mollusca</taxon>
        <taxon>Bivalvia</taxon>
        <taxon>Autobranchia</taxon>
        <taxon>Pteriomorphia</taxon>
        <taxon>Mytilida</taxon>
        <taxon>Mytiloidea</taxon>
        <taxon>Mytilidae</taxon>
        <taxon>Mytilinae</taxon>
        <taxon>Mytilus</taxon>
    </lineage>
</organism>
<reference evidence="2 3" key="1">
    <citation type="submission" date="2020-06" db="EMBL/GenBank/DDBJ databases">
        <authorList>
            <person name="Li R."/>
            <person name="Bekaert M."/>
        </authorList>
    </citation>
    <scope>NUCLEOTIDE SEQUENCE [LARGE SCALE GENOMIC DNA]</scope>
    <source>
        <strain evidence="3">wild</strain>
    </source>
</reference>
<dbReference type="AlphaFoldDB" id="A0A6J8E7Y4"/>
<evidence type="ECO:0000313" key="2">
    <source>
        <dbReference type="EMBL" id="CAC5416226.1"/>
    </source>
</evidence>
<name>A0A6J8E7Y4_MYTCO</name>
<evidence type="ECO:0000313" key="3">
    <source>
        <dbReference type="Proteomes" id="UP000507470"/>
    </source>
</evidence>
<protein>
    <submittedName>
        <fullName evidence="2">Uncharacterized protein</fullName>
    </submittedName>
</protein>
<feature type="compositionally biased region" description="Acidic residues" evidence="1">
    <location>
        <begin position="55"/>
        <end position="89"/>
    </location>
</feature>
<feature type="compositionally biased region" description="Polar residues" evidence="1">
    <location>
        <begin position="32"/>
        <end position="44"/>
    </location>
</feature>
<gene>
    <name evidence="2" type="ORF">MCOR_48865</name>
</gene>
<evidence type="ECO:0000256" key="1">
    <source>
        <dbReference type="SAM" id="MobiDB-lite"/>
    </source>
</evidence>
<keyword evidence="3" id="KW-1185">Reference proteome</keyword>